<dbReference type="SUPFAM" id="SSF53901">
    <property type="entry name" value="Thiolase-like"/>
    <property type="match status" value="2"/>
</dbReference>
<dbReference type="SMART" id="SM00825">
    <property type="entry name" value="PKS_KS"/>
    <property type="match status" value="2"/>
</dbReference>
<organism evidence="18 19">
    <name type="scientific">Saccharothrix saharensis</name>
    <dbReference type="NCBI Taxonomy" id="571190"/>
    <lineage>
        <taxon>Bacteria</taxon>
        <taxon>Bacillati</taxon>
        <taxon>Actinomycetota</taxon>
        <taxon>Actinomycetes</taxon>
        <taxon>Pseudonocardiales</taxon>
        <taxon>Pseudonocardiaceae</taxon>
        <taxon>Saccharothrix</taxon>
    </lineage>
</organism>
<comment type="cofactor">
    <cofactor evidence="1">
        <name>pantetheine 4'-phosphate</name>
        <dbReference type="ChEBI" id="CHEBI:47942"/>
    </cofactor>
</comment>
<evidence type="ECO:0000256" key="9">
    <source>
        <dbReference type="ARBA" id="ARBA00052442"/>
    </source>
</evidence>
<keyword evidence="6" id="KW-0045">Antibiotic biosynthesis</keyword>
<feature type="domain" description="Ketosynthase family 3 (KS3)" evidence="16">
    <location>
        <begin position="40"/>
        <end position="465"/>
    </location>
</feature>
<dbReference type="InterPro" id="IPR049552">
    <property type="entry name" value="PKS_DH_N"/>
</dbReference>
<proteinExistence type="predicted"/>
<protein>
    <recommendedName>
        <fullName evidence="13">6-deoxyerythronolide-B synthase</fullName>
        <ecNumber evidence="13">2.3.1.94</ecNumber>
    </recommendedName>
</protein>
<evidence type="ECO:0000256" key="14">
    <source>
        <dbReference type="PROSITE-ProRule" id="PRU01363"/>
    </source>
</evidence>
<dbReference type="SMART" id="SM01294">
    <property type="entry name" value="PKS_PP_betabranch"/>
    <property type="match status" value="2"/>
</dbReference>
<dbReference type="PROSITE" id="PS52019">
    <property type="entry name" value="PKS_MFAS_DH"/>
    <property type="match status" value="2"/>
</dbReference>
<evidence type="ECO:0000256" key="4">
    <source>
        <dbReference type="ARBA" id="ARBA00022679"/>
    </source>
</evidence>
<dbReference type="InterPro" id="IPR001227">
    <property type="entry name" value="Ac_transferase_dom_sf"/>
</dbReference>
<dbReference type="InterPro" id="IPR057326">
    <property type="entry name" value="KR_dom"/>
</dbReference>
<dbReference type="Pfam" id="PF21089">
    <property type="entry name" value="PKS_DH_N"/>
    <property type="match status" value="2"/>
</dbReference>
<feature type="region of interest" description="N-terminal hotdog fold" evidence="14">
    <location>
        <begin position="2562"/>
        <end position="2676"/>
    </location>
</feature>
<evidence type="ECO:0000256" key="5">
    <source>
        <dbReference type="ARBA" id="ARBA00022737"/>
    </source>
</evidence>
<keyword evidence="19" id="KW-1185">Reference proteome</keyword>
<dbReference type="InterPro" id="IPR032821">
    <property type="entry name" value="PKS_assoc"/>
</dbReference>
<dbReference type="InterPro" id="IPR014030">
    <property type="entry name" value="Ketoacyl_synth_N"/>
</dbReference>
<dbReference type="InterPro" id="IPR055123">
    <property type="entry name" value="SpnB-like_Rossmann"/>
</dbReference>
<dbReference type="InterPro" id="IPR020806">
    <property type="entry name" value="PKS_PP-bd"/>
</dbReference>
<keyword evidence="4 18" id="KW-0808">Transferase</keyword>
<dbReference type="InterPro" id="IPR006162">
    <property type="entry name" value="Ppantetheine_attach_site"/>
</dbReference>
<dbReference type="Gene3D" id="3.40.50.720">
    <property type="entry name" value="NAD(P)-binding Rossmann-like Domain"/>
    <property type="match status" value="2"/>
</dbReference>
<feature type="region of interest" description="N-terminal hotdog fold" evidence="14">
    <location>
        <begin position="909"/>
        <end position="1027"/>
    </location>
</feature>
<dbReference type="InterPro" id="IPR036736">
    <property type="entry name" value="ACP-like_sf"/>
</dbReference>
<dbReference type="PROSITE" id="PS00606">
    <property type="entry name" value="KS3_1"/>
    <property type="match status" value="2"/>
</dbReference>
<dbReference type="GO" id="GO:0006633">
    <property type="term" value="P:fatty acid biosynthetic process"/>
    <property type="evidence" value="ECO:0007669"/>
    <property type="project" value="InterPro"/>
</dbReference>
<reference evidence="18 19" key="1">
    <citation type="submission" date="2019-06" db="EMBL/GenBank/DDBJ databases">
        <title>Sequencing the genomes of 1000 actinobacteria strains.</title>
        <authorList>
            <person name="Klenk H.-P."/>
        </authorList>
    </citation>
    <scope>NUCLEOTIDE SEQUENCE [LARGE SCALE GENOMIC DNA]</scope>
    <source>
        <strain evidence="18 19">DSM 45456</strain>
    </source>
</reference>
<dbReference type="SMART" id="SM00823">
    <property type="entry name" value="PKS_PP"/>
    <property type="match status" value="2"/>
</dbReference>
<feature type="active site" description="Proton acceptor; for dehydratase activity" evidence="14">
    <location>
        <position position="2594"/>
    </location>
</feature>
<sequence>MSNPSAPQSTEQKLRDYLKRVTAELHDTAERLRAERDRAAEPIAIVAMSCRYPGGVSSPEELWRLVADGVDGFTGFPDNRGWDVAGLYDPQPATPGKTYTREGGFLHDAPDFDAEFFSISPREALAMDPQQRLLLETSWEVFERAGIDPLSLKGRSVGVFAGVVNQDYTKNLTRVPEGVDGYLVSGSLTSVVSGRVAYVLGLEGPAVTVDTACSSSLVSLHLAAQALRRGECEMALAGGVTVMSTPAAFVDFSQQRGMAPDGRCKAFAGAADGTGWGEGVGVLLLERLSDARRNGHQVLAVVRGSATNQDGASNGLAAPNGQAQQRVIRAALADARLTTADVDLVEAHGTGTTLGDPIEAEALLATYGQGRTGEPLWLGSFKSNVGHTQAAAGVGGVIKMVMAMRHGVMPKTLHVDRPSPHVEWSAGAVELLTSARPWPRTGRARRAAVSSFGISGTNAHVVLEEVPAEAAEERPATGAVVPWVLSARTPEALAAQASRLVAAVDGLDTRDVGFTLTTRAALEHRAVVVGDRSALVAGLEAVAAGGSAGNAVVGEAAARPVVFVFPGQGSQWVGMARELLSTSEVFASRFAECGGALRSFVDWKLDEVVDDAEALRRVDVVQPVLWAVMVSLAEVWRSLGVTPDAVVGHSQGEIAAAVVSGGLSLEDGARVVALRSQAIARGLAGRGGMVSLGLSESDAAAMIEPWTGRVSIAAVNGPASVVVSGDPDALDELVAGAGDVRAKRIAVDYASHSAHVEVIRDELLELLAGVTPGSSSVPFHSTVTGGVVDTSVLDAEYWYANLRQPVLFDRVVRSLDGVFVEVSPHPVLAVGIDGTAVGTLRRDEGGLDRVLRSAAEAWVAGVSVDWARAFPGARHVDLPTYAFQRRRFWLTSEAGAGDVTAAGLGEADHPLLGAALALPGSGEVVLTGRLSLHTHPWLGDHAVSGTVILPGTAFVELAVRAGDEVGCGTVEELTVEAPLVIGSGTQVQVTVGAPDATGRRSLAVHSRDSDEWVRHASGVLATGAVTPSFSLAEWPPPGASPVALDGRYERLAAEGYGYGPVFQGLRAVWRRGDEVFAEVALPEQARGDAARFGLHPALLDAALHASSAVEEPGGPVRLPFAWSGVTLFAAGASELRVRLAGSAVQVADPAGAPVAAVESLVLRPVEGGLSRPAAGGLYRVEWVDVPRPDRGEDAVFEVVESTADDVATGAREVTGHVLALLREWLEADRPGKLAFVTWGATDGTDLPAATAWGLVRSAQAEHPDRFVLIDALDARPDDLAAAVATGEPQVRIRDGHLAVPRLTRTAPAESPHWSGPVLVTGGTGVLGALVARHLVVEHDVRSLVLASRSGPRADGAAELRAELTSLGAEVHVVACDFAERDAVAALLAEHPVRAVVHAAGALDDGVVTALTAERVDSVFRPKVDAAWHLHELAGDLDAFVLFSSAAGTLGGPGQGNYAAANAFVDALARHRRAHGQPAQSVVWGFWEQRSAMTGHLSDGDVARIARGGVLPLTEQAGLALFDGALAQDEPVVAALRVDQRPADGVSPLLRGLVRSRVRRGSASSTAGGTSALRDRLVALPAEDRERELVDLVRGHVAAVLGHDGFDAVAPRRAFKELGFDSLAAVELRNRLGAATGLRLPATLVFDYPTTAALAGHLGERLLGGAPAVVAPVATVPVDEPIAIVGMSCRFPGGVTSPEDLWRLVASGGDAISAFPDDRGWDLDGLYDPAGGPGKVYTRAGGFLDDAAGFDADFFGISPREALATDPQQRLLLETAWEAVERAGIDPVALRGSRTGVFAGVMYQEYGSRLRDVPDDLAAYLGNGNLASVLSGRVSYAFGLEGPAVSVDTACSSSLVSLHLAAQALRRGECDLALAGGVTVMSTPGVFVEFSRQGNLARDGRSKAFAAAADGAGLSDGIGVLLLERLSDARRNGHTVLAVVRGSAVNQDGASNGLTAPNGPSQQRVIRAALATAGLRPSEVDVVEAHGTGTTLGDPIEAQALLATYGADRAEPLWLGTVKSNIGHTQAAAGVAGVIKMVMAMRHGVLPRTLHVDEPSPEVDWSAGAVRLLTSPVPWPAGDRPRRAGVSSFGISGTNAHVILESGPVEPVVERDSVALPVPLVVSGRGAEAVRAQAARLLDFVDGRVPADVAYSALTGRTAFEDRAVVVGRDVPELREGLRAVASGATALGATAGGRLAFLFTGQGAQRAGMGRELYSAFPVFASAFDEVCAELDPSLREVMWGDADRLDRTEFTQPALFAFEVALFRLVTSWGVRPDYLAGHSIGEIAAAHVSGVLSLADAARLVTARGRLMAALPVGGAMVSLQASEDDVLPLLTDEVGIAAVNGPRSVVVSGSEAAVGALVARLDVKSKRLRVSHAFHSPLMAPMLDGFRAVASSLVYNDPQIPIVSTVLSDGSSSVENRDPLGGDPSAGAVFDAEYWVRHVMAAVRFRDAVRTLEMAGVTTFLELGPDAVLAVMGQDCLVADGLELVAAQRKDRAEDHAVVDAVGRLHLRGAAVDWEAFFAPHRPRRVELPTYAFRHRRFWLDAGTAVGDAADFGQDPAGHPVLGAVLRMADRDDVVLTGRLSVAAQPWLADHAVLGSVLVPGTAFVDLALRAGGQVGFAALEELTLEAPLVLPDDGAVAVQVAVTGRDVAIHSRVGDDWTRHATGAFATEGTAEALTWPVGGTPVDVTGLYDALADRGLDYGPAFRGLRAAWRVGDDVFAEVALPEEVQGDGFGVHPALLDAALHACVLLPGAADGPVLPFSWTGVASGAATGPSSLRVKVSGTDTVRVVATAPDGTPVLTVDGLVTRPVSSRDLAAGDALYELDWAPAAVEPADVRWVAVDDLSTLVDPPPVVLLPAVLGEGGATDVPDAVRHATRRVLGLVQEWLAEPTFARSRLVVTLDATQPPLVAATVAGLVRGAAAEHPDRVSLAHLDGVTPDLLARGLASDAPEWAVRDGDVVTPRLVRAKGGAAALDLAGTVLITGGTGALGAQVARHLVARGVDVVLAGRRGPDAPGAADLAAELDARIVACDFTDRDAVAALLADHAFTGVVHAAGVLDDGVITTVTPDRVDAVLRAKVDAAWHLHELLGDVPLVLFSSAAGALSGAGQAGYAAANAFLDELARHRHAEGKPGRSLAWGWWRLADGMGGRLAGADAQRVARGGVLPFDAEQGLAAFDAALAADAPVVYPVRFDLTSAELPRVARALVRRTRREPPPVAALTARLTGLTGEDRDRVLLDEVRAHVAVVLGHSGPAAVVPDRGFLELGFDSLTAVELRNRLTAAAGVRLPSTLVFDHPTPAAVAALLGELLAEESGPSVDEELTRLEAALAATPKDRARHAVGRLRALLSRWEDPDDDADDARGLDAVTADELFDILDDELEVSG</sequence>
<dbReference type="SMART" id="SM00827">
    <property type="entry name" value="PKS_AT"/>
    <property type="match status" value="2"/>
</dbReference>
<dbReference type="InterPro" id="IPR013968">
    <property type="entry name" value="PKS_KR"/>
</dbReference>
<dbReference type="InterPro" id="IPR014043">
    <property type="entry name" value="Acyl_transferase_dom"/>
</dbReference>
<dbReference type="CDD" id="cd00833">
    <property type="entry name" value="PKS"/>
    <property type="match status" value="2"/>
</dbReference>
<evidence type="ECO:0000256" key="1">
    <source>
        <dbReference type="ARBA" id="ARBA00001957"/>
    </source>
</evidence>
<dbReference type="InterPro" id="IPR016039">
    <property type="entry name" value="Thiolase-like"/>
</dbReference>
<dbReference type="SUPFAM" id="SSF101173">
    <property type="entry name" value="Docking domain B of the erythromycin polyketide synthase (DEBS)"/>
    <property type="match status" value="1"/>
</dbReference>
<dbReference type="Proteomes" id="UP000316628">
    <property type="component" value="Unassembled WGS sequence"/>
</dbReference>
<feature type="domain" description="Carrier" evidence="15">
    <location>
        <begin position="3236"/>
        <end position="3311"/>
    </location>
</feature>
<evidence type="ECO:0000256" key="2">
    <source>
        <dbReference type="ARBA" id="ARBA00022450"/>
    </source>
</evidence>
<dbReference type="Pfam" id="PF14765">
    <property type="entry name" value="PS-DH"/>
    <property type="match status" value="2"/>
</dbReference>
<dbReference type="Gene3D" id="3.40.366.10">
    <property type="entry name" value="Malonyl-Coenzyme A Acyl Carrier Protein, domain 2"/>
    <property type="match status" value="2"/>
</dbReference>
<dbReference type="InterPro" id="IPR036299">
    <property type="entry name" value="Polyketide_synth_docking_sf"/>
</dbReference>
<dbReference type="InterPro" id="IPR049551">
    <property type="entry name" value="PKS_DH_C"/>
</dbReference>
<dbReference type="Pfam" id="PF16197">
    <property type="entry name" value="KAsynt_C_assoc"/>
    <property type="match status" value="2"/>
</dbReference>
<dbReference type="SUPFAM" id="SSF52151">
    <property type="entry name" value="FabD/lysophospholipase-like"/>
    <property type="match status" value="2"/>
</dbReference>
<gene>
    <name evidence="18" type="ORF">FHX81_0063</name>
</gene>
<dbReference type="Pfam" id="PF22953">
    <property type="entry name" value="SpnB_Rossmann"/>
    <property type="match status" value="1"/>
</dbReference>
<accession>A0A543J4R3</accession>
<dbReference type="SUPFAM" id="SSF47336">
    <property type="entry name" value="ACP-like"/>
    <property type="match status" value="2"/>
</dbReference>
<dbReference type="InterPro" id="IPR016036">
    <property type="entry name" value="Malonyl_transacylase_ACP-bd"/>
</dbReference>
<feature type="active site" description="Proton acceptor; for dehydratase activity" evidence="14">
    <location>
        <position position="941"/>
    </location>
</feature>
<dbReference type="InterPro" id="IPR049900">
    <property type="entry name" value="PKS_mFAS_DH"/>
</dbReference>
<dbReference type="EC" id="2.3.1.94" evidence="13"/>
<keyword evidence="3" id="KW-0597">Phosphoprotein</keyword>
<dbReference type="SUPFAM" id="SSF51735">
    <property type="entry name" value="NAD(P)-binding Rossmann-fold domains"/>
    <property type="match status" value="4"/>
</dbReference>
<dbReference type="InterPro" id="IPR042104">
    <property type="entry name" value="PKS_dehydratase_sf"/>
</dbReference>
<name>A0A543J4R3_9PSEU</name>
<feature type="region of interest" description="C-terminal hotdog fold" evidence="14">
    <location>
        <begin position="2684"/>
        <end position="2818"/>
    </location>
</feature>
<dbReference type="InterPro" id="IPR018201">
    <property type="entry name" value="Ketoacyl_synth_AS"/>
</dbReference>
<evidence type="ECO:0000256" key="11">
    <source>
        <dbReference type="ARBA" id="ARBA00060622"/>
    </source>
</evidence>
<feature type="domain" description="Ketosynthase family 3 (KS3)" evidence="16">
    <location>
        <begin position="1678"/>
        <end position="2101"/>
    </location>
</feature>
<dbReference type="Gene3D" id="3.30.70.3290">
    <property type="match status" value="2"/>
</dbReference>
<keyword evidence="5" id="KW-0677">Repeat</keyword>
<evidence type="ECO:0000256" key="10">
    <source>
        <dbReference type="ARBA" id="ARBA00060158"/>
    </source>
</evidence>
<dbReference type="PROSITE" id="PS52004">
    <property type="entry name" value="KS3_2"/>
    <property type="match status" value="2"/>
</dbReference>
<dbReference type="Pfam" id="PF00109">
    <property type="entry name" value="ketoacyl-synt"/>
    <property type="match status" value="2"/>
</dbReference>
<dbReference type="Pfam" id="PF02801">
    <property type="entry name" value="Ketoacyl-synt_C"/>
    <property type="match status" value="2"/>
</dbReference>
<dbReference type="GO" id="GO:0031177">
    <property type="term" value="F:phosphopantetheine binding"/>
    <property type="evidence" value="ECO:0007669"/>
    <property type="project" value="InterPro"/>
</dbReference>
<feature type="region of interest" description="C-terminal hotdog fold" evidence="14">
    <location>
        <begin position="1039"/>
        <end position="1171"/>
    </location>
</feature>
<dbReference type="Pfam" id="PF00550">
    <property type="entry name" value="PP-binding"/>
    <property type="match status" value="2"/>
</dbReference>
<keyword evidence="2" id="KW-0596">Phosphopantetheine</keyword>
<dbReference type="PANTHER" id="PTHR43775:SF51">
    <property type="entry name" value="INACTIVE PHENOLPHTHIOCEROL SYNTHESIS POLYKETIDE SYNTHASE TYPE I PKS1-RELATED"/>
    <property type="match status" value="1"/>
</dbReference>
<dbReference type="FunFam" id="1.10.1200.10:FF:000007">
    <property type="entry name" value="Probable polyketide synthase pks17"/>
    <property type="match status" value="2"/>
</dbReference>
<dbReference type="SMART" id="SM00826">
    <property type="entry name" value="PKS_DH"/>
    <property type="match status" value="2"/>
</dbReference>
<feature type="active site" description="Proton donor; for dehydratase activity" evidence="14">
    <location>
        <position position="2743"/>
    </location>
</feature>
<feature type="domain" description="PKS/mFAS DH" evidence="17">
    <location>
        <begin position="909"/>
        <end position="1171"/>
    </location>
</feature>
<dbReference type="Pfam" id="PF08659">
    <property type="entry name" value="KR"/>
    <property type="match status" value="2"/>
</dbReference>
<evidence type="ECO:0000313" key="19">
    <source>
        <dbReference type="Proteomes" id="UP000316628"/>
    </source>
</evidence>
<dbReference type="Gene3D" id="3.40.47.10">
    <property type="match status" value="2"/>
</dbReference>
<dbReference type="Gene3D" id="3.10.129.110">
    <property type="entry name" value="Polyketide synthase dehydratase"/>
    <property type="match status" value="2"/>
</dbReference>
<dbReference type="GO" id="GO:0004315">
    <property type="term" value="F:3-oxoacyl-[acyl-carrier-protein] synthase activity"/>
    <property type="evidence" value="ECO:0007669"/>
    <property type="project" value="InterPro"/>
</dbReference>
<dbReference type="SMART" id="SM00822">
    <property type="entry name" value="PKS_KR"/>
    <property type="match status" value="2"/>
</dbReference>
<evidence type="ECO:0000256" key="3">
    <source>
        <dbReference type="ARBA" id="ARBA00022553"/>
    </source>
</evidence>
<dbReference type="InterPro" id="IPR014031">
    <property type="entry name" value="Ketoacyl_synth_C"/>
</dbReference>
<evidence type="ECO:0000259" key="15">
    <source>
        <dbReference type="PROSITE" id="PS50075"/>
    </source>
</evidence>
<dbReference type="InterPro" id="IPR020841">
    <property type="entry name" value="PKS_Beta-ketoAc_synthase_dom"/>
</dbReference>
<evidence type="ECO:0000259" key="17">
    <source>
        <dbReference type="PROSITE" id="PS52019"/>
    </source>
</evidence>
<evidence type="ECO:0000259" key="16">
    <source>
        <dbReference type="PROSITE" id="PS52004"/>
    </source>
</evidence>
<feature type="active site" description="Proton donor; for dehydratase activity" evidence="14">
    <location>
        <position position="1100"/>
    </location>
</feature>
<evidence type="ECO:0000256" key="13">
    <source>
        <dbReference type="ARBA" id="ARBA00066981"/>
    </source>
</evidence>
<dbReference type="PANTHER" id="PTHR43775">
    <property type="entry name" value="FATTY ACID SYNTHASE"/>
    <property type="match status" value="1"/>
</dbReference>
<evidence type="ECO:0000256" key="12">
    <source>
        <dbReference type="ARBA" id="ARBA00063272"/>
    </source>
</evidence>
<dbReference type="InterPro" id="IPR020807">
    <property type="entry name" value="PKS_DH"/>
</dbReference>
<dbReference type="InterPro" id="IPR009081">
    <property type="entry name" value="PP-bd_ACP"/>
</dbReference>
<comment type="function">
    <text evidence="10">Involved in the biosynthesis of antibiotic erythromycin via the biosynthesis of its aglycone precursor, 6-deoxyerythronolide B (6-dEB).</text>
</comment>
<dbReference type="InterPro" id="IPR036291">
    <property type="entry name" value="NAD(P)-bd_dom_sf"/>
</dbReference>
<comment type="catalytic activity">
    <reaction evidence="9">
        <text>6 (S)-methylmalonyl-CoA + propanoyl-CoA + 6 NADPH + 12 H(+) = 6-deoxyerythronolide B + 6 CO2 + 6 NADP(+) + 7 CoA + H2O</text>
        <dbReference type="Rhea" id="RHEA:23068"/>
        <dbReference type="ChEBI" id="CHEBI:15377"/>
        <dbReference type="ChEBI" id="CHEBI:15378"/>
        <dbReference type="ChEBI" id="CHEBI:16089"/>
        <dbReference type="ChEBI" id="CHEBI:16526"/>
        <dbReference type="ChEBI" id="CHEBI:57287"/>
        <dbReference type="ChEBI" id="CHEBI:57327"/>
        <dbReference type="ChEBI" id="CHEBI:57392"/>
        <dbReference type="ChEBI" id="CHEBI:57783"/>
        <dbReference type="ChEBI" id="CHEBI:58349"/>
        <dbReference type="EC" id="2.3.1.94"/>
    </reaction>
</comment>
<dbReference type="PROSITE" id="PS00012">
    <property type="entry name" value="PHOSPHOPANTETHEINE"/>
    <property type="match status" value="2"/>
</dbReference>
<dbReference type="FunFam" id="3.40.47.10:FF:000019">
    <property type="entry name" value="Polyketide synthase type I"/>
    <property type="match status" value="2"/>
</dbReference>
<evidence type="ECO:0000313" key="18">
    <source>
        <dbReference type="EMBL" id="TQM77825.1"/>
    </source>
</evidence>
<dbReference type="EMBL" id="VFPP01000001">
    <property type="protein sequence ID" value="TQM77825.1"/>
    <property type="molecule type" value="Genomic_DNA"/>
</dbReference>
<evidence type="ECO:0000256" key="7">
    <source>
        <dbReference type="ARBA" id="ARBA00023268"/>
    </source>
</evidence>
<comment type="pathway">
    <text evidence="11">Antibiotic biosynthesis; erythromycin biosynthesis.</text>
</comment>
<dbReference type="GO" id="GO:0033068">
    <property type="term" value="P:macrolide biosynthetic process"/>
    <property type="evidence" value="ECO:0007669"/>
    <property type="project" value="UniProtKB-ARBA"/>
</dbReference>
<feature type="domain" description="Carrier" evidence="15">
    <location>
        <begin position="1586"/>
        <end position="1661"/>
    </location>
</feature>
<comment type="subunit">
    <text evidence="12">Homodimer. Erythronolide synthase is composed of EryAI, EryAII and EryAIII multimodular (2 modules) polypeptides each coding for a functional synthase subunit which participates in 2 of the six FAS-like elongation steps required for formation of the polyketide. Module 1, 2, 3, 4, 5, and 6 participating in biosynthesis steps 1, 2, 3, 4, 5, and 6, respectively.</text>
</comment>
<dbReference type="FunFam" id="3.40.366.10:FF:000002">
    <property type="entry name" value="Probable polyketide synthase 2"/>
    <property type="match status" value="1"/>
</dbReference>
<dbReference type="SUPFAM" id="SSF55048">
    <property type="entry name" value="Probable ACP-binding domain of malonyl-CoA ACP transacylase"/>
    <property type="match status" value="2"/>
</dbReference>
<evidence type="ECO:0000256" key="8">
    <source>
        <dbReference type="ARBA" id="ARBA00023315"/>
    </source>
</evidence>
<dbReference type="CDD" id="cd08956">
    <property type="entry name" value="KR_3_FAS_SDR_x"/>
    <property type="match status" value="2"/>
</dbReference>
<feature type="domain" description="PKS/mFAS DH" evidence="17">
    <location>
        <begin position="2562"/>
        <end position="2818"/>
    </location>
</feature>
<dbReference type="GO" id="GO:0004312">
    <property type="term" value="F:fatty acid synthase activity"/>
    <property type="evidence" value="ECO:0007669"/>
    <property type="project" value="TreeGrafter"/>
</dbReference>
<comment type="caution">
    <text evidence="18">The sequence shown here is derived from an EMBL/GenBank/DDBJ whole genome shotgun (WGS) entry which is preliminary data.</text>
</comment>
<dbReference type="Gene3D" id="1.10.1200.10">
    <property type="entry name" value="ACP-like"/>
    <property type="match status" value="2"/>
</dbReference>
<dbReference type="Pfam" id="PF08990">
    <property type="entry name" value="Docking"/>
    <property type="match status" value="1"/>
</dbReference>
<dbReference type="InterPro" id="IPR016035">
    <property type="entry name" value="Acyl_Trfase/lysoPLipase"/>
</dbReference>
<dbReference type="PROSITE" id="PS50075">
    <property type="entry name" value="CARRIER"/>
    <property type="match status" value="2"/>
</dbReference>
<keyword evidence="7" id="KW-0511">Multifunctional enzyme</keyword>
<dbReference type="InterPro" id="IPR015083">
    <property type="entry name" value="NorB/c/GfsB-D-like_docking"/>
</dbReference>
<dbReference type="Pfam" id="PF00698">
    <property type="entry name" value="Acyl_transf_1"/>
    <property type="match status" value="2"/>
</dbReference>
<dbReference type="InterPro" id="IPR050091">
    <property type="entry name" value="PKS_NRPS_Biosynth_Enz"/>
</dbReference>
<dbReference type="OrthoDB" id="9778690at2"/>
<keyword evidence="8" id="KW-0012">Acyltransferase</keyword>
<evidence type="ECO:0000256" key="6">
    <source>
        <dbReference type="ARBA" id="ARBA00023194"/>
    </source>
</evidence>
<dbReference type="GO" id="GO:0047879">
    <property type="term" value="F:erythronolide synthase activity"/>
    <property type="evidence" value="ECO:0007669"/>
    <property type="project" value="UniProtKB-EC"/>
</dbReference>